<reference evidence="2 3" key="1">
    <citation type="submission" date="2024-02" db="EMBL/GenBank/DDBJ databases">
        <authorList>
            <person name="Chen Y."/>
            <person name="Shah S."/>
            <person name="Dougan E. K."/>
            <person name="Thang M."/>
            <person name="Chan C."/>
        </authorList>
    </citation>
    <scope>NUCLEOTIDE SEQUENCE [LARGE SCALE GENOMIC DNA]</scope>
</reference>
<feature type="compositionally biased region" description="Basic residues" evidence="1">
    <location>
        <begin position="315"/>
        <end position="330"/>
    </location>
</feature>
<feature type="compositionally biased region" description="Basic and acidic residues" evidence="1">
    <location>
        <begin position="346"/>
        <end position="357"/>
    </location>
</feature>
<evidence type="ECO:0000313" key="2">
    <source>
        <dbReference type="EMBL" id="CAK8998857.1"/>
    </source>
</evidence>
<sequence>MSSATDNTEAPRFKQALKRFCGKKKTVVIEPLCGWLLSLGHIFFEEHLKEPVLEVQWALGWMLVEAFKQRRREPEVVEQRVPEEPPRKRGLSWVTRATAKPKVVEVPTPSQQEDAEAIAMASRLTQFFALLPKLPGKHGAPMLSLALESVAESGLWRRGVLLPHNEDGQTRWLRNFSWPELFGFVHERLPTEMRFRLWRCSLQICVSSPELAPLAEIPFALASAANDAPPGAPELLQEALELGADPEALGPLCARLPVPEKAKTPPVGTMREPKLLLSPAEGVNAENERRAELASLGINIEVWAPSDLEVPKTMPLHHRMRCAQRKKGPARKGIENESTNSAPPSEELKEKLQKLEEPPSAPPKRRRTKQAENAPRLPLQEIRQASRKSAEA</sequence>
<keyword evidence="3" id="KW-1185">Reference proteome</keyword>
<feature type="region of interest" description="Disordered" evidence="1">
    <location>
        <begin position="314"/>
        <end position="392"/>
    </location>
</feature>
<dbReference type="EMBL" id="CAXAMM010003180">
    <property type="protein sequence ID" value="CAK8998857.1"/>
    <property type="molecule type" value="Genomic_DNA"/>
</dbReference>
<dbReference type="Proteomes" id="UP001642464">
    <property type="component" value="Unassembled WGS sequence"/>
</dbReference>
<evidence type="ECO:0000256" key="1">
    <source>
        <dbReference type="SAM" id="MobiDB-lite"/>
    </source>
</evidence>
<protein>
    <submittedName>
        <fullName evidence="2">Uncharacterized protein</fullName>
    </submittedName>
</protein>
<evidence type="ECO:0000313" key="3">
    <source>
        <dbReference type="Proteomes" id="UP001642464"/>
    </source>
</evidence>
<name>A0ABP0IBD2_9DINO</name>
<gene>
    <name evidence="2" type="ORF">SCF082_LOCUS5808</name>
</gene>
<proteinExistence type="predicted"/>
<comment type="caution">
    <text evidence="2">The sequence shown here is derived from an EMBL/GenBank/DDBJ whole genome shotgun (WGS) entry which is preliminary data.</text>
</comment>
<organism evidence="2 3">
    <name type="scientific">Durusdinium trenchii</name>
    <dbReference type="NCBI Taxonomy" id="1381693"/>
    <lineage>
        <taxon>Eukaryota</taxon>
        <taxon>Sar</taxon>
        <taxon>Alveolata</taxon>
        <taxon>Dinophyceae</taxon>
        <taxon>Suessiales</taxon>
        <taxon>Symbiodiniaceae</taxon>
        <taxon>Durusdinium</taxon>
    </lineage>
</organism>
<accession>A0ABP0IBD2</accession>